<keyword evidence="3" id="KW-1185">Reference proteome</keyword>
<dbReference type="AlphaFoldDB" id="A0A9X2AYY9"/>
<keyword evidence="1" id="KW-0812">Transmembrane</keyword>
<feature type="transmembrane region" description="Helical" evidence="1">
    <location>
        <begin position="365"/>
        <end position="386"/>
    </location>
</feature>
<evidence type="ECO:0000256" key="1">
    <source>
        <dbReference type="SAM" id="Phobius"/>
    </source>
</evidence>
<evidence type="ECO:0000313" key="2">
    <source>
        <dbReference type="EMBL" id="MCJ2377247.1"/>
    </source>
</evidence>
<dbReference type="PROSITE" id="PS51257">
    <property type="entry name" value="PROKAR_LIPOPROTEIN"/>
    <property type="match status" value="1"/>
</dbReference>
<evidence type="ECO:0000313" key="3">
    <source>
        <dbReference type="Proteomes" id="UP001139488"/>
    </source>
</evidence>
<keyword evidence="1" id="KW-0472">Membrane</keyword>
<gene>
    <name evidence="2" type="ORF">LNL84_10440</name>
</gene>
<dbReference type="EMBL" id="JAJNNZ010000007">
    <property type="protein sequence ID" value="MCJ2377247.1"/>
    <property type="molecule type" value="Genomic_DNA"/>
</dbReference>
<keyword evidence="1" id="KW-1133">Transmembrane helix</keyword>
<protein>
    <submittedName>
        <fullName evidence="2">Chemotaxis protein</fullName>
    </submittedName>
</protein>
<proteinExistence type="predicted"/>
<comment type="caution">
    <text evidence="2">The sequence shown here is derived from an EMBL/GenBank/DDBJ whole genome shotgun (WGS) entry which is preliminary data.</text>
</comment>
<sequence length="396" mass="44589">MKLLCLYRSTLLCLMMTLLFGCSLLEVSIDSQTTPLTQQELNMRLMTREYSQEFFTQVESAADLLSKQYPEKDVVNQSRLLLWKINAEEGLQSSAFQVSPFASLIDSWVFTLQMRDFFETGKGVGLFVDASAQTASTQLAASIDELANVLLNEDSYQASKTFVEQFSQSHPQKSIAFSRTPAYRGWLKANNIDESEVASTMGTMPEALSDVSDRLALLSEQTPKLLSWKAELIALNSNINSEDISGAINSFQLSSAAFRDFVNNNPQYMQDLARRMAVELQPLLDEIDAKTQNKLDQLTEERKAIDEMVMRERQQLIKLVERERKEIAVIVSNERALFAQDLDKISQDVLALAVEKLIALIKSTIVYFILFLLLVFFAPLGLGYILGKKSAIKKPT</sequence>
<dbReference type="Proteomes" id="UP001139488">
    <property type="component" value="Unassembled WGS sequence"/>
</dbReference>
<accession>A0A9X2AYY9</accession>
<organism evidence="2 3">
    <name type="scientific">Vibrio gelatinilyticus</name>
    <dbReference type="NCBI Taxonomy" id="2893468"/>
    <lineage>
        <taxon>Bacteria</taxon>
        <taxon>Pseudomonadati</taxon>
        <taxon>Pseudomonadota</taxon>
        <taxon>Gammaproteobacteria</taxon>
        <taxon>Vibrionales</taxon>
        <taxon>Vibrionaceae</taxon>
        <taxon>Vibrio</taxon>
    </lineage>
</organism>
<reference evidence="2" key="1">
    <citation type="submission" date="2021-11" db="EMBL/GenBank/DDBJ databases">
        <title>Vibrio ZSDE26 sp. nov. and Vibrio ZSDZ34 sp. nov., isolated from coastal seawater in Qingdao.</title>
        <authorList>
            <person name="Zhang P."/>
        </authorList>
    </citation>
    <scope>NUCLEOTIDE SEQUENCE</scope>
    <source>
        <strain evidence="2">ZSDZ34</strain>
    </source>
</reference>
<name>A0A9X2AYY9_9VIBR</name>
<dbReference type="RefSeq" id="WP_244357187.1">
    <property type="nucleotide sequence ID" value="NZ_JAJNNZ010000007.1"/>
</dbReference>